<dbReference type="PROSITE" id="PS50109">
    <property type="entry name" value="HIS_KIN"/>
    <property type="match status" value="1"/>
</dbReference>
<evidence type="ECO:0000256" key="1">
    <source>
        <dbReference type="ARBA" id="ARBA00000085"/>
    </source>
</evidence>
<keyword evidence="7 8" id="KW-1133">Transmembrane helix</keyword>
<sequence>MKLWQKTYLLSTLLCALILYGCMFGVTAPALTATVKGATDTALREERAIAGALEVTMAKAPEGRQIPVLRTFLDYYANTGLTFQVTQSAAPLYSTLPFPVDKAPGTVGFLREQGRLYLFVSDRLPSGFELLYMKEAAATDALLKRQVTAAALTGTLVALVMAAALYALLYRVNLPVSRLAHEMRTPLTAMKGYAETLRDVKLSEEQQYMAASYIAEESTRLSNISARLLTLHNAREESTPFGPVDVEELFDHIRQTYPTVTYAVRWPTLFGDRAMLSSLLNNLVDNAVKASPTGALVELLAAPNVLTVTDHGRGMTDEALNYVNHPSKFKKLHPAGGLGVPLCHQIAKAHGAKLTFARGTDGGTVATVTFYNSLTS</sequence>
<dbReference type="Gene3D" id="1.10.287.130">
    <property type="match status" value="1"/>
</dbReference>
<dbReference type="Gene3D" id="3.30.565.10">
    <property type="entry name" value="Histidine kinase-like ATPase, C-terminal domain"/>
    <property type="match status" value="1"/>
</dbReference>
<dbReference type="InterPro" id="IPR005467">
    <property type="entry name" value="His_kinase_dom"/>
</dbReference>
<evidence type="ECO:0000256" key="5">
    <source>
        <dbReference type="ARBA" id="ARBA00022692"/>
    </source>
</evidence>
<dbReference type="CDD" id="cd00082">
    <property type="entry name" value="HisKA"/>
    <property type="match status" value="1"/>
</dbReference>
<dbReference type="Pfam" id="PF00512">
    <property type="entry name" value="HisKA"/>
    <property type="match status" value="1"/>
</dbReference>
<keyword evidence="3" id="KW-0597">Phosphoprotein</keyword>
<dbReference type="GO" id="GO:0000155">
    <property type="term" value="F:phosphorelay sensor kinase activity"/>
    <property type="evidence" value="ECO:0007669"/>
    <property type="project" value="InterPro"/>
</dbReference>
<evidence type="ECO:0000256" key="8">
    <source>
        <dbReference type="SAM" id="Phobius"/>
    </source>
</evidence>
<dbReference type="InterPro" id="IPR003594">
    <property type="entry name" value="HATPase_dom"/>
</dbReference>
<dbReference type="Pfam" id="PF02518">
    <property type="entry name" value="HATPase_c"/>
    <property type="match status" value="1"/>
</dbReference>
<keyword evidence="6 10" id="KW-0418">Kinase</keyword>
<dbReference type="SMART" id="SM00387">
    <property type="entry name" value="HATPase_c"/>
    <property type="match status" value="1"/>
</dbReference>
<feature type="transmembrane region" description="Helical" evidence="8">
    <location>
        <begin position="149"/>
        <end position="169"/>
    </location>
</feature>
<keyword evidence="5 8" id="KW-0812">Transmembrane</keyword>
<name>W0FGD5_9BACT</name>
<evidence type="ECO:0000256" key="7">
    <source>
        <dbReference type="ARBA" id="ARBA00022989"/>
    </source>
</evidence>
<accession>W0FGD5</accession>
<dbReference type="InterPro" id="IPR036097">
    <property type="entry name" value="HisK_dim/P_sf"/>
</dbReference>
<organism evidence="10">
    <name type="scientific">uncultured bacterium Contig3b</name>
    <dbReference type="NCBI Taxonomy" id="1393568"/>
    <lineage>
        <taxon>Bacteria</taxon>
        <taxon>environmental samples</taxon>
    </lineage>
</organism>
<dbReference type="PANTHER" id="PTHR45436">
    <property type="entry name" value="SENSOR HISTIDINE KINASE YKOH"/>
    <property type="match status" value="1"/>
</dbReference>
<protein>
    <recommendedName>
        <fullName evidence="2">histidine kinase</fullName>
        <ecNumber evidence="2">2.7.13.3</ecNumber>
    </recommendedName>
</protein>
<evidence type="ECO:0000256" key="2">
    <source>
        <dbReference type="ARBA" id="ARBA00012438"/>
    </source>
</evidence>
<proteinExistence type="predicted"/>
<dbReference type="SUPFAM" id="SSF55874">
    <property type="entry name" value="ATPase domain of HSP90 chaperone/DNA topoisomerase II/histidine kinase"/>
    <property type="match status" value="1"/>
</dbReference>
<dbReference type="SUPFAM" id="SSF47384">
    <property type="entry name" value="Homodimeric domain of signal transducing histidine kinase"/>
    <property type="match status" value="1"/>
</dbReference>
<feature type="domain" description="Histidine kinase" evidence="9">
    <location>
        <begin position="178"/>
        <end position="374"/>
    </location>
</feature>
<dbReference type="EMBL" id="KC246773">
    <property type="protein sequence ID" value="AHF23731.1"/>
    <property type="molecule type" value="Genomic_DNA"/>
</dbReference>
<dbReference type="EC" id="2.7.13.3" evidence="2"/>
<evidence type="ECO:0000256" key="4">
    <source>
        <dbReference type="ARBA" id="ARBA00022679"/>
    </source>
</evidence>
<dbReference type="PROSITE" id="PS51257">
    <property type="entry name" value="PROKAR_LIPOPROTEIN"/>
    <property type="match status" value="1"/>
</dbReference>
<evidence type="ECO:0000259" key="9">
    <source>
        <dbReference type="PROSITE" id="PS50109"/>
    </source>
</evidence>
<reference evidence="10" key="1">
    <citation type="journal article" date="2013" name="PLoS ONE">
        <title>Metagenomic insights into the carbohydrate-active enzymes carried by the microorganisms adhering to solid digesta in the rumen of cows.</title>
        <authorList>
            <person name="Wang L."/>
            <person name="Hatem A."/>
            <person name="Catalyurek U.V."/>
            <person name="Morrison M."/>
            <person name="Yu Z."/>
        </authorList>
    </citation>
    <scope>NUCLEOTIDE SEQUENCE</scope>
</reference>
<evidence type="ECO:0000256" key="3">
    <source>
        <dbReference type="ARBA" id="ARBA00022553"/>
    </source>
</evidence>
<dbReference type="PANTHER" id="PTHR45436:SF5">
    <property type="entry name" value="SENSOR HISTIDINE KINASE TRCS"/>
    <property type="match status" value="1"/>
</dbReference>
<keyword evidence="8" id="KW-0472">Membrane</keyword>
<dbReference type="InterPro" id="IPR036890">
    <property type="entry name" value="HATPase_C_sf"/>
</dbReference>
<evidence type="ECO:0000313" key="10">
    <source>
        <dbReference type="EMBL" id="AHF23731.1"/>
    </source>
</evidence>
<comment type="catalytic activity">
    <reaction evidence="1">
        <text>ATP + protein L-histidine = ADP + protein N-phospho-L-histidine.</text>
        <dbReference type="EC" id="2.7.13.3"/>
    </reaction>
</comment>
<evidence type="ECO:0000256" key="6">
    <source>
        <dbReference type="ARBA" id="ARBA00022777"/>
    </source>
</evidence>
<dbReference type="AlphaFoldDB" id="W0FGD5"/>
<dbReference type="SMART" id="SM00388">
    <property type="entry name" value="HisKA"/>
    <property type="match status" value="1"/>
</dbReference>
<keyword evidence="4" id="KW-0808">Transferase</keyword>
<dbReference type="InterPro" id="IPR050428">
    <property type="entry name" value="TCS_sensor_his_kinase"/>
</dbReference>
<dbReference type="InterPro" id="IPR003661">
    <property type="entry name" value="HisK_dim/P_dom"/>
</dbReference>